<dbReference type="GeneID" id="97179294"/>
<dbReference type="EMBL" id="UAUU01000011">
    <property type="protein sequence ID" value="SPZ92273.1"/>
    <property type="molecule type" value="Genomic_DNA"/>
</dbReference>
<dbReference type="Proteomes" id="UP000251241">
    <property type="component" value="Unassembled WGS sequence"/>
</dbReference>
<dbReference type="AlphaFoldDB" id="A0A2X2JKH3"/>
<organism evidence="1 2">
    <name type="scientific">Sphingobacterium multivorum</name>
    <dbReference type="NCBI Taxonomy" id="28454"/>
    <lineage>
        <taxon>Bacteria</taxon>
        <taxon>Pseudomonadati</taxon>
        <taxon>Bacteroidota</taxon>
        <taxon>Sphingobacteriia</taxon>
        <taxon>Sphingobacteriales</taxon>
        <taxon>Sphingobacteriaceae</taxon>
        <taxon>Sphingobacterium</taxon>
    </lineage>
</organism>
<evidence type="ECO:0000313" key="1">
    <source>
        <dbReference type="EMBL" id="SPZ92273.1"/>
    </source>
</evidence>
<evidence type="ECO:0000313" key="2">
    <source>
        <dbReference type="Proteomes" id="UP000251241"/>
    </source>
</evidence>
<gene>
    <name evidence="1" type="ORF">NCTC11343_04325</name>
</gene>
<sequence>MEKVRDNTWKCRATGKVGFPSLIEAQWAMLHFKFRSRMRNKLDGKRIKHRMGKDACKRAYYCKFCKGYHITTWEKGHFNNYKTKAESWEIPKVLGNWNYSIE</sequence>
<proteinExistence type="predicted"/>
<accession>A0A2X2JKH3</accession>
<name>A0A2X2JKH3_SPHMU</name>
<reference evidence="1 2" key="1">
    <citation type="submission" date="2018-06" db="EMBL/GenBank/DDBJ databases">
        <authorList>
            <consortium name="Pathogen Informatics"/>
            <person name="Doyle S."/>
        </authorList>
    </citation>
    <scope>NUCLEOTIDE SEQUENCE [LARGE SCALE GENOMIC DNA]</scope>
    <source>
        <strain evidence="1 2">NCTC11343</strain>
    </source>
</reference>
<dbReference type="RefSeq" id="WP_112375799.1">
    <property type="nucleotide sequence ID" value="NZ_CP069793.1"/>
</dbReference>
<protein>
    <submittedName>
        <fullName evidence="1">Uncharacterized protein</fullName>
    </submittedName>
</protein>